<reference evidence="5 6" key="1">
    <citation type="submission" date="2019-10" db="EMBL/GenBank/DDBJ databases">
        <title>Alkalibaculum tamaniensis sp.nov., a new alkaliphilic acetogen, isolated on methoxylated aromatics from a mud volcano.</title>
        <authorList>
            <person name="Khomyakova M.A."/>
            <person name="Merkel A.Y."/>
            <person name="Bonch-Osmolovskaya E.A."/>
            <person name="Slobodkin A.I."/>
        </authorList>
    </citation>
    <scope>NUCLEOTIDE SEQUENCE [LARGE SCALE GENOMIC DNA]</scope>
    <source>
        <strain evidence="5 6">M08DMB</strain>
    </source>
</reference>
<feature type="domain" description="Methyltransferase" evidence="4">
    <location>
        <begin position="72"/>
        <end position="165"/>
    </location>
</feature>
<dbReference type="PANTHER" id="PTHR43464:SF19">
    <property type="entry name" value="UBIQUINONE BIOSYNTHESIS O-METHYLTRANSFERASE, MITOCHONDRIAL"/>
    <property type="match status" value="1"/>
</dbReference>
<dbReference type="InterPro" id="IPR041698">
    <property type="entry name" value="Methyltransf_25"/>
</dbReference>
<dbReference type="AlphaFoldDB" id="A0A6A7KCR4"/>
<evidence type="ECO:0000313" key="5">
    <source>
        <dbReference type="EMBL" id="MPW27142.1"/>
    </source>
</evidence>
<evidence type="ECO:0000259" key="4">
    <source>
        <dbReference type="Pfam" id="PF13649"/>
    </source>
</evidence>
<dbReference type="GO" id="GO:0008168">
    <property type="term" value="F:methyltransferase activity"/>
    <property type="evidence" value="ECO:0007669"/>
    <property type="project" value="UniProtKB-KW"/>
</dbReference>
<keyword evidence="2 5" id="KW-0808">Transferase</keyword>
<dbReference type="SUPFAM" id="SSF53335">
    <property type="entry name" value="S-adenosyl-L-methionine-dependent methyltransferases"/>
    <property type="match status" value="1"/>
</dbReference>
<dbReference type="PANTHER" id="PTHR43464">
    <property type="entry name" value="METHYLTRANSFERASE"/>
    <property type="match status" value="1"/>
</dbReference>
<proteinExistence type="predicted"/>
<dbReference type="Gene3D" id="3.40.50.150">
    <property type="entry name" value="Vaccinia Virus protein VP39"/>
    <property type="match status" value="1"/>
</dbReference>
<dbReference type="CDD" id="cd02440">
    <property type="entry name" value="AdoMet_MTases"/>
    <property type="match status" value="1"/>
</dbReference>
<dbReference type="Pfam" id="PF13649">
    <property type="entry name" value="Methyltransf_25"/>
    <property type="match status" value="1"/>
</dbReference>
<dbReference type="GO" id="GO:0032259">
    <property type="term" value="P:methylation"/>
    <property type="evidence" value="ECO:0007669"/>
    <property type="project" value="UniProtKB-KW"/>
</dbReference>
<name>A0A6A7KCR4_9FIRM</name>
<evidence type="ECO:0000256" key="3">
    <source>
        <dbReference type="ARBA" id="ARBA00022691"/>
    </source>
</evidence>
<dbReference type="RefSeq" id="WP_152806574.1">
    <property type="nucleotide sequence ID" value="NZ_WHNX01000042.1"/>
</dbReference>
<keyword evidence="6" id="KW-1185">Reference proteome</keyword>
<keyword evidence="1 5" id="KW-0489">Methyltransferase</keyword>
<comment type="caution">
    <text evidence="5">The sequence shown here is derived from an EMBL/GenBank/DDBJ whole genome shotgun (WGS) entry which is preliminary data.</text>
</comment>
<evidence type="ECO:0000256" key="2">
    <source>
        <dbReference type="ARBA" id="ARBA00022679"/>
    </source>
</evidence>
<protein>
    <submittedName>
        <fullName evidence="5">Methyltransferase domain-containing protein</fullName>
    </submittedName>
</protein>
<dbReference type="Proteomes" id="UP000440004">
    <property type="component" value="Unassembled WGS sequence"/>
</dbReference>
<evidence type="ECO:0000313" key="6">
    <source>
        <dbReference type="Proteomes" id="UP000440004"/>
    </source>
</evidence>
<organism evidence="5 6">
    <name type="scientific">Alkalibaculum sporogenes</name>
    <dbReference type="NCBI Taxonomy" id="2655001"/>
    <lineage>
        <taxon>Bacteria</taxon>
        <taxon>Bacillati</taxon>
        <taxon>Bacillota</taxon>
        <taxon>Clostridia</taxon>
        <taxon>Eubacteriales</taxon>
        <taxon>Eubacteriaceae</taxon>
        <taxon>Alkalibaculum</taxon>
    </lineage>
</organism>
<accession>A0A6A7KCR4</accession>
<gene>
    <name evidence="5" type="ORF">GC105_15290</name>
</gene>
<keyword evidence="3" id="KW-0949">S-adenosyl-L-methionine</keyword>
<sequence>MYTQLLNYLKNRPEEYEADSAMLWDDVHISMGMLEAHLNPDIAAASRKHHFIHESVKWISTLCDIDKGNKLLDLGCGPGIYAEKLDDMGFAVTGIDFSKRSIDYSRQSASRKAKDIEYIYQNYLDINYENQFDIITIIYCDFGVLKPSDREKLLLKIRQALKPGGKLILDGFTKYNYKDFVESQRIFYEDNGYWSAIPYSCIKRTFRYDETSLFLEQYIIITETTCKCYNNWNLAFNRDKLQCELEKAGFSDLEFYADVIGSEFCENSKTICVVAK</sequence>
<dbReference type="EMBL" id="WHNX01000042">
    <property type="protein sequence ID" value="MPW27142.1"/>
    <property type="molecule type" value="Genomic_DNA"/>
</dbReference>
<evidence type="ECO:0000256" key="1">
    <source>
        <dbReference type="ARBA" id="ARBA00022603"/>
    </source>
</evidence>
<dbReference type="InterPro" id="IPR029063">
    <property type="entry name" value="SAM-dependent_MTases_sf"/>
</dbReference>